<protein>
    <submittedName>
        <fullName evidence="4">Uncharacterized protein</fullName>
    </submittedName>
</protein>
<dbReference type="InterPro" id="IPR001849">
    <property type="entry name" value="PH_domain"/>
</dbReference>
<dbReference type="SUPFAM" id="SSF50729">
    <property type="entry name" value="PH domain-like"/>
    <property type="match status" value="2"/>
</dbReference>
<dbReference type="CDD" id="cd00060">
    <property type="entry name" value="FHA"/>
    <property type="match status" value="1"/>
</dbReference>
<organism evidence="4 5">
    <name type="scientific">Chrysophaeum taylorii</name>
    <dbReference type="NCBI Taxonomy" id="2483200"/>
    <lineage>
        <taxon>Eukaryota</taxon>
        <taxon>Sar</taxon>
        <taxon>Stramenopiles</taxon>
        <taxon>Ochrophyta</taxon>
        <taxon>Pelagophyceae</taxon>
        <taxon>Pelagomonadales</taxon>
        <taxon>Pelagomonadaceae</taxon>
        <taxon>Chrysophaeum</taxon>
    </lineage>
</organism>
<dbReference type="SUPFAM" id="SSF48097">
    <property type="entry name" value="Regulator of G-protein signaling, RGS"/>
    <property type="match status" value="1"/>
</dbReference>
<dbReference type="InterPro" id="IPR011993">
    <property type="entry name" value="PH-like_dom_sf"/>
</dbReference>
<dbReference type="SUPFAM" id="SSF49879">
    <property type="entry name" value="SMAD/FHA domain"/>
    <property type="match status" value="1"/>
</dbReference>
<keyword evidence="5" id="KW-1185">Reference proteome</keyword>
<dbReference type="PROSITE" id="PS50003">
    <property type="entry name" value="PH_DOMAIN"/>
    <property type="match status" value="2"/>
</dbReference>
<feature type="domain" description="RGS" evidence="3">
    <location>
        <begin position="355"/>
        <end position="483"/>
    </location>
</feature>
<dbReference type="Gene3D" id="2.30.29.30">
    <property type="entry name" value="Pleckstrin-homology domain (PH domain)/Phosphotyrosine-binding domain (PTB)"/>
    <property type="match status" value="2"/>
</dbReference>
<evidence type="ECO:0000313" key="5">
    <source>
        <dbReference type="Proteomes" id="UP001230188"/>
    </source>
</evidence>
<dbReference type="SMART" id="SM00315">
    <property type="entry name" value="RGS"/>
    <property type="match status" value="1"/>
</dbReference>
<dbReference type="PANTHER" id="PTHR23308">
    <property type="entry name" value="NUCLEAR INHIBITOR OF PROTEIN PHOSPHATASE-1"/>
    <property type="match status" value="1"/>
</dbReference>
<evidence type="ECO:0000259" key="1">
    <source>
        <dbReference type="PROSITE" id="PS50003"/>
    </source>
</evidence>
<feature type="domain" description="PH" evidence="1">
    <location>
        <begin position="222"/>
        <end position="339"/>
    </location>
</feature>
<dbReference type="Gene3D" id="2.60.200.20">
    <property type="match status" value="1"/>
</dbReference>
<dbReference type="SMART" id="SM00233">
    <property type="entry name" value="PH"/>
    <property type="match status" value="2"/>
</dbReference>
<dbReference type="InterPro" id="IPR036305">
    <property type="entry name" value="RGS_sf"/>
</dbReference>
<dbReference type="AlphaFoldDB" id="A0AAD7XKJ7"/>
<feature type="domain" description="FHA" evidence="2">
    <location>
        <begin position="558"/>
        <end position="609"/>
    </location>
</feature>
<dbReference type="InterPro" id="IPR044926">
    <property type="entry name" value="RGS_subdomain_2"/>
</dbReference>
<dbReference type="EMBL" id="JAQMWT010000421">
    <property type="protein sequence ID" value="KAJ8601544.1"/>
    <property type="molecule type" value="Genomic_DNA"/>
</dbReference>
<dbReference type="InterPro" id="IPR000253">
    <property type="entry name" value="FHA_dom"/>
</dbReference>
<proteinExistence type="predicted"/>
<reference evidence="4" key="1">
    <citation type="submission" date="2023-01" db="EMBL/GenBank/DDBJ databases">
        <title>Metagenome sequencing of chrysophaentin producing Chrysophaeum taylorii.</title>
        <authorList>
            <person name="Davison J."/>
            <person name="Bewley C."/>
        </authorList>
    </citation>
    <scope>NUCLEOTIDE SEQUENCE</scope>
    <source>
        <strain evidence="4">NIES-1699</strain>
    </source>
</reference>
<evidence type="ECO:0000259" key="3">
    <source>
        <dbReference type="PROSITE" id="PS50132"/>
    </source>
</evidence>
<dbReference type="Pfam" id="PF00498">
    <property type="entry name" value="FHA"/>
    <property type="match status" value="1"/>
</dbReference>
<dbReference type="InterPro" id="IPR008984">
    <property type="entry name" value="SMAD_FHA_dom_sf"/>
</dbReference>
<name>A0AAD7XKJ7_9STRA</name>
<gene>
    <name evidence="4" type="ORF">CTAYLR_005217</name>
</gene>
<evidence type="ECO:0000313" key="4">
    <source>
        <dbReference type="EMBL" id="KAJ8601544.1"/>
    </source>
</evidence>
<dbReference type="CDD" id="cd00821">
    <property type="entry name" value="PH"/>
    <property type="match status" value="1"/>
</dbReference>
<sequence>MEHSFMRGTQNKWRKRAQFLTTASSPEMIEMKKSVLQLKAKPEKKLDPPEVAQDERAATVSRAGFLLLGTDAGKRKLYYQLIGNYLVQFNNKEAPIGTPFLPTYVQGIEDILRAVAASDNPEALKPQFIAQIESKGTRFHVYTPTRTLHLYAESLEEQRGWIDAINGALTNIFSADELAIKANSENRLRPLMLKQEYTEFMRFNSILSNMVGAGMIDKGHVWSHKKGFLLFQRLEYEDEQFYANLLPDAAPKEPQWSKMFCLLRSDMTLTYGKSEKEAKCQPEGVISLSHLHVELDHDRIEETGKMVFSLVTPMRTFVLCAPHQVSLEEWLRSIVKRRARRTRQPQAPDPPIDIDIYTILDTDSGVDAYAHFVARLQGKPRVTNVFACWKLAKEFKDINEFEDDSQEHNAQCKQLAALIIDAFLRADSPLPPEISTDIREEIVDAAERGEIPTINGLRAACLKYLHDTTYKDFQKSEYYKRLMSQLAGVEAEPCEPIPKNATRILIHVPSSPAEFKRRIKKGSRIRTKLMMVGVNSNGAKVYEAWTSINFVEGKTTELIIGRDVKTDLTIDDDKKVSREHARIDCRPDGACVFLDLGSSHGSKVNGKIVSGRVNLAVGDLIKVGKTKLLFTIIPSGQDEPLT</sequence>
<comment type="caution">
    <text evidence="4">The sequence shown here is derived from an EMBL/GenBank/DDBJ whole genome shotgun (WGS) entry which is preliminary data.</text>
</comment>
<dbReference type="InterPro" id="IPR050923">
    <property type="entry name" value="Cell_Proc_Reg/RNA_Proc"/>
</dbReference>
<dbReference type="InterPro" id="IPR016137">
    <property type="entry name" value="RGS"/>
</dbReference>
<dbReference type="SMART" id="SM00240">
    <property type="entry name" value="FHA"/>
    <property type="match status" value="1"/>
</dbReference>
<dbReference type="Pfam" id="PF00169">
    <property type="entry name" value="PH"/>
    <property type="match status" value="1"/>
</dbReference>
<dbReference type="PROSITE" id="PS50006">
    <property type="entry name" value="FHA_DOMAIN"/>
    <property type="match status" value="1"/>
</dbReference>
<dbReference type="Pfam" id="PF00615">
    <property type="entry name" value="RGS"/>
    <property type="match status" value="1"/>
</dbReference>
<dbReference type="Gene3D" id="1.10.167.10">
    <property type="entry name" value="Regulator of G-protein Signalling 4, domain 2"/>
    <property type="match status" value="1"/>
</dbReference>
<feature type="domain" description="PH" evidence="1">
    <location>
        <begin position="59"/>
        <end position="170"/>
    </location>
</feature>
<evidence type="ECO:0000259" key="2">
    <source>
        <dbReference type="PROSITE" id="PS50006"/>
    </source>
</evidence>
<dbReference type="Proteomes" id="UP001230188">
    <property type="component" value="Unassembled WGS sequence"/>
</dbReference>
<accession>A0AAD7XKJ7</accession>
<dbReference type="PROSITE" id="PS50132">
    <property type="entry name" value="RGS"/>
    <property type="match status" value="1"/>
</dbReference>